<keyword evidence="2" id="KW-0413">Isomerase</keyword>
<dbReference type="EMBL" id="LIXZ01000038">
    <property type="protein sequence ID" value="KPL57611.1"/>
    <property type="molecule type" value="Genomic_DNA"/>
</dbReference>
<protein>
    <recommendedName>
        <fullName evidence="5">Diaminopimelate epimerase</fullName>
    </recommendedName>
</protein>
<dbReference type="PANTHER" id="PTHR43709:SF2">
    <property type="entry name" value="DUF453 DOMAIN PROTEIN (AFU_ORTHOLOGUE AFUA_6G00360)"/>
    <property type="match status" value="1"/>
</dbReference>
<evidence type="ECO:0000256" key="2">
    <source>
        <dbReference type="ARBA" id="ARBA00023235"/>
    </source>
</evidence>
<dbReference type="Gene3D" id="3.10.310.10">
    <property type="entry name" value="Diaminopimelate Epimerase, Chain A, domain 1"/>
    <property type="match status" value="1"/>
</dbReference>
<dbReference type="SUPFAM" id="SSF54506">
    <property type="entry name" value="Diaminopimelate epimerase-like"/>
    <property type="match status" value="2"/>
</dbReference>
<name>A0A0P6WIN6_9BACI</name>
<evidence type="ECO:0000313" key="3">
    <source>
        <dbReference type="EMBL" id="KPL57611.1"/>
    </source>
</evidence>
<proteinExistence type="inferred from homology"/>
<dbReference type="GO" id="GO:0016853">
    <property type="term" value="F:isomerase activity"/>
    <property type="evidence" value="ECO:0007669"/>
    <property type="project" value="UniProtKB-KW"/>
</dbReference>
<accession>A0A0P6WIN6</accession>
<dbReference type="OrthoDB" id="9779763at2"/>
<evidence type="ECO:0000256" key="1">
    <source>
        <dbReference type="ARBA" id="ARBA00007673"/>
    </source>
</evidence>
<reference evidence="3 4" key="1">
    <citation type="submission" date="2015-08" db="EMBL/GenBank/DDBJ databases">
        <title>Draft Genome Sequence of Bacillus vietnamensis UCD-SED5.</title>
        <authorList>
            <person name="Lee R.D."/>
            <person name="Jospin G."/>
            <person name="Lang J.M."/>
            <person name="Coil D.A."/>
            <person name="Eisen J.A."/>
        </authorList>
    </citation>
    <scope>NUCLEOTIDE SEQUENCE [LARGE SCALE GENOMIC DNA]</scope>
    <source>
        <strain evidence="3 4">UCD-SED5</strain>
    </source>
</reference>
<dbReference type="InterPro" id="IPR007400">
    <property type="entry name" value="PrpF-like"/>
</dbReference>
<dbReference type="PATRIC" id="fig|218284.4.peg.3069"/>
<dbReference type="PANTHER" id="PTHR43709">
    <property type="entry name" value="ACONITATE ISOMERASE-RELATED"/>
    <property type="match status" value="1"/>
</dbReference>
<dbReference type="RefSeq" id="WP_060675099.1">
    <property type="nucleotide sequence ID" value="NZ_LIXZ01000038.1"/>
</dbReference>
<comment type="similarity">
    <text evidence="1">Belongs to the PrpF family.</text>
</comment>
<evidence type="ECO:0008006" key="5">
    <source>
        <dbReference type="Google" id="ProtNLM"/>
    </source>
</evidence>
<dbReference type="Proteomes" id="UP000050398">
    <property type="component" value="Unassembled WGS sequence"/>
</dbReference>
<comment type="caution">
    <text evidence="3">The sequence shown here is derived from an EMBL/GenBank/DDBJ whole genome shotgun (WGS) entry which is preliminary data.</text>
</comment>
<sequence>MLDNSIPIMKSGTSLVAIIDVNKMKIYENLNITYLKEIIYKVKKKYGINLNKFAVLTPESKELFFIQYIPSLDKIDLSGNCGNAVVAAYEYLIKHYGESSSISLKNTNKVMKLQLKSKVDSLNSIIELNFFDFTPTQLKSTFPLNDRLLLVQKEIESIPVSVVDVGNPYIWVRKKDISANSLSSWGIDEMRKLEDIRREIQKVLNIPNQSVFPKIAAFSNNKSLPEFEVRSISVPSWHPSFALTGIINLCYTISMDNTIISNELLKKKPTSLSIKTPSNNMKVSLDYNHGSIYCLKIEQKVTKIGEVFVDFNRNGLQEISI</sequence>
<dbReference type="AlphaFoldDB" id="A0A0P6WIN6"/>
<gene>
    <name evidence="3" type="ORF">AM506_21310</name>
</gene>
<organism evidence="3 4">
    <name type="scientific">Rossellomorea vietnamensis</name>
    <dbReference type="NCBI Taxonomy" id="218284"/>
    <lineage>
        <taxon>Bacteria</taxon>
        <taxon>Bacillati</taxon>
        <taxon>Bacillota</taxon>
        <taxon>Bacilli</taxon>
        <taxon>Bacillales</taxon>
        <taxon>Bacillaceae</taxon>
        <taxon>Rossellomorea</taxon>
    </lineage>
</organism>
<evidence type="ECO:0000313" key="4">
    <source>
        <dbReference type="Proteomes" id="UP000050398"/>
    </source>
</evidence>